<dbReference type="InterPro" id="IPR015590">
    <property type="entry name" value="Aldehyde_DH_dom"/>
</dbReference>
<keyword evidence="4" id="KW-1185">Reference proteome</keyword>
<dbReference type="OrthoDB" id="310895at2759"/>
<dbReference type="GO" id="GO:0009450">
    <property type="term" value="P:gamma-aminobutyric acid catabolic process"/>
    <property type="evidence" value="ECO:0007669"/>
    <property type="project" value="TreeGrafter"/>
</dbReference>
<dbReference type="Proteomes" id="UP000249056">
    <property type="component" value="Unassembled WGS sequence"/>
</dbReference>
<dbReference type="Gene3D" id="3.40.605.10">
    <property type="entry name" value="Aldehyde Dehydrogenase, Chain A, domain 1"/>
    <property type="match status" value="2"/>
</dbReference>
<dbReference type="PANTHER" id="PTHR43353">
    <property type="entry name" value="SUCCINATE-SEMIALDEHYDE DEHYDROGENASE, MITOCHONDRIAL"/>
    <property type="match status" value="1"/>
</dbReference>
<name>A0A395IXT4_9HELO</name>
<comment type="caution">
    <text evidence="3">The sequence shown here is derived from an EMBL/GenBank/DDBJ whole genome shotgun (WGS) entry which is preliminary data.</text>
</comment>
<keyword evidence="1" id="KW-0560">Oxidoreductase</keyword>
<evidence type="ECO:0000313" key="4">
    <source>
        <dbReference type="Proteomes" id="UP000249056"/>
    </source>
</evidence>
<feature type="domain" description="Aldehyde dehydrogenase" evidence="2">
    <location>
        <begin position="12"/>
        <end position="85"/>
    </location>
</feature>
<dbReference type="GO" id="GO:0004777">
    <property type="term" value="F:succinate-semialdehyde dehydrogenase (NAD+) activity"/>
    <property type="evidence" value="ECO:0007669"/>
    <property type="project" value="TreeGrafter"/>
</dbReference>
<dbReference type="InterPro" id="IPR050740">
    <property type="entry name" value="Aldehyde_DH_Superfamily"/>
</dbReference>
<proteinExistence type="predicted"/>
<dbReference type="Pfam" id="PF00171">
    <property type="entry name" value="Aldedh"/>
    <property type="match status" value="2"/>
</dbReference>
<gene>
    <name evidence="3" type="ORF">DID88_001179</name>
</gene>
<dbReference type="EMBL" id="QKRW01000011">
    <property type="protein sequence ID" value="RAL65072.1"/>
    <property type="molecule type" value="Genomic_DNA"/>
</dbReference>
<dbReference type="SUPFAM" id="SSF53720">
    <property type="entry name" value="ALDH-like"/>
    <property type="match status" value="1"/>
</dbReference>
<sequence>MGVAHSTWWSATTGKVCWKAASASSEDAIRAVEAAKKAFPSWSKVKPREKQKILFKAADILESRLTEYGNIMQMEMGGPASSVHGFILPTAMPHLHLAFVLPATAIATGNTTVLKGSEMTPRCYWALGKKAATECIMGGLANSGQIFIFTPMIIGDINEDMPLWRDENFGPVVAYRIAKSDEEAIEMANDTEYGLSAAVFTQDLRKGFAIAKQLESGMSVRDEPALPMGGVKKSGWGRFNTILGMEEFLVVKSVTWDD</sequence>
<accession>A0A395IXT4</accession>
<dbReference type="Gene3D" id="3.40.309.10">
    <property type="entry name" value="Aldehyde Dehydrogenase, Chain A, domain 2"/>
    <property type="match status" value="1"/>
</dbReference>
<dbReference type="InterPro" id="IPR016162">
    <property type="entry name" value="Ald_DH_N"/>
</dbReference>
<protein>
    <recommendedName>
        <fullName evidence="2">Aldehyde dehydrogenase domain-containing protein</fullName>
    </recommendedName>
</protein>
<dbReference type="AlphaFoldDB" id="A0A395IXT4"/>
<dbReference type="InterPro" id="IPR016163">
    <property type="entry name" value="Ald_DH_C"/>
</dbReference>
<dbReference type="InterPro" id="IPR016161">
    <property type="entry name" value="Ald_DH/histidinol_DH"/>
</dbReference>
<reference evidence="3 4" key="1">
    <citation type="submission" date="2018-06" db="EMBL/GenBank/DDBJ databases">
        <title>Genome Sequence of the Brown Rot Fungal Pathogen Monilinia fructigena.</title>
        <authorList>
            <person name="Landi L."/>
            <person name="De Miccolis Angelini R.M."/>
            <person name="Pollastro S."/>
            <person name="Abate D."/>
            <person name="Faretra F."/>
            <person name="Romanazzi G."/>
        </authorList>
    </citation>
    <scope>NUCLEOTIDE SEQUENCE [LARGE SCALE GENOMIC DNA]</scope>
    <source>
        <strain evidence="3 4">Mfrg269</strain>
    </source>
</reference>
<dbReference type="PANTHER" id="PTHR43353:SF2">
    <property type="entry name" value="ALDEHYDE DEHYDROGENASE FAMILY PROTEIN (AFU_ORTHOLOGUE AFUA_8G05520)"/>
    <property type="match status" value="1"/>
</dbReference>
<evidence type="ECO:0000256" key="1">
    <source>
        <dbReference type="ARBA" id="ARBA00023002"/>
    </source>
</evidence>
<feature type="domain" description="Aldehyde dehydrogenase" evidence="2">
    <location>
        <begin position="126"/>
        <end position="254"/>
    </location>
</feature>
<organism evidence="3 4">
    <name type="scientific">Monilinia fructigena</name>
    <dbReference type="NCBI Taxonomy" id="38457"/>
    <lineage>
        <taxon>Eukaryota</taxon>
        <taxon>Fungi</taxon>
        <taxon>Dikarya</taxon>
        <taxon>Ascomycota</taxon>
        <taxon>Pezizomycotina</taxon>
        <taxon>Leotiomycetes</taxon>
        <taxon>Helotiales</taxon>
        <taxon>Sclerotiniaceae</taxon>
        <taxon>Monilinia</taxon>
    </lineage>
</organism>
<evidence type="ECO:0000313" key="3">
    <source>
        <dbReference type="EMBL" id="RAL65072.1"/>
    </source>
</evidence>
<evidence type="ECO:0000259" key="2">
    <source>
        <dbReference type="Pfam" id="PF00171"/>
    </source>
</evidence>